<evidence type="ECO:0000256" key="3">
    <source>
        <dbReference type="ARBA" id="ARBA00023295"/>
    </source>
</evidence>
<dbReference type="EMBL" id="UZAH01002421">
    <property type="protein sequence ID" value="VDO22017.1"/>
    <property type="molecule type" value="Genomic_DNA"/>
</dbReference>
<reference evidence="7" key="2">
    <citation type="submission" date="2019-09" db="UniProtKB">
        <authorList>
            <consortium name="WormBaseParasite"/>
        </authorList>
    </citation>
    <scope>IDENTIFICATION</scope>
</reference>
<dbReference type="PANTHER" id="PTHR10353:SF36">
    <property type="entry name" value="LP05116P"/>
    <property type="match status" value="1"/>
</dbReference>
<proteinExistence type="inferred from homology"/>
<sequence length="108" mass="12513">MMRRKIQEHCAWTQYLAGHHMLLAHAHAYRSYHGLFTETKGKVGMANSVSWAEADDGASAEFVDEVRQWFVGWFTHPLFEDDPSEMEAVSHSRFYNLLYSRGLKTEFG</sequence>
<accession>A0A3P7UJA2</accession>
<evidence type="ECO:0000256" key="4">
    <source>
        <dbReference type="RuleBase" id="RU003690"/>
    </source>
</evidence>
<dbReference type="Pfam" id="PF00232">
    <property type="entry name" value="Glyco_hydro_1"/>
    <property type="match status" value="1"/>
</dbReference>
<evidence type="ECO:0000313" key="5">
    <source>
        <dbReference type="EMBL" id="VDO22017.1"/>
    </source>
</evidence>
<dbReference type="InterPro" id="IPR001360">
    <property type="entry name" value="Glyco_hydro_1"/>
</dbReference>
<evidence type="ECO:0000256" key="1">
    <source>
        <dbReference type="ARBA" id="ARBA00010838"/>
    </source>
</evidence>
<dbReference type="SUPFAM" id="SSF51445">
    <property type="entry name" value="(Trans)glycosidases"/>
    <property type="match status" value="1"/>
</dbReference>
<dbReference type="PANTHER" id="PTHR10353">
    <property type="entry name" value="GLYCOSYL HYDROLASE"/>
    <property type="match status" value="1"/>
</dbReference>
<keyword evidence="3" id="KW-0326">Glycosidase</keyword>
<organism evidence="6 7">
    <name type="scientific">Heligmosomoides polygyrus</name>
    <name type="common">Parasitic roundworm</name>
    <dbReference type="NCBI Taxonomy" id="6339"/>
    <lineage>
        <taxon>Eukaryota</taxon>
        <taxon>Metazoa</taxon>
        <taxon>Ecdysozoa</taxon>
        <taxon>Nematoda</taxon>
        <taxon>Chromadorea</taxon>
        <taxon>Rhabditida</taxon>
        <taxon>Rhabditina</taxon>
        <taxon>Rhabditomorpha</taxon>
        <taxon>Strongyloidea</taxon>
        <taxon>Heligmosomidae</taxon>
        <taxon>Heligmosomoides</taxon>
    </lineage>
</organism>
<dbReference type="InterPro" id="IPR017853">
    <property type="entry name" value="GH"/>
</dbReference>
<comment type="similarity">
    <text evidence="1 4">Belongs to the glycosyl hydrolase 1 family.</text>
</comment>
<accession>A0A183F6V9</accession>
<evidence type="ECO:0000256" key="2">
    <source>
        <dbReference type="ARBA" id="ARBA00022801"/>
    </source>
</evidence>
<dbReference type="GO" id="GO:0005975">
    <property type="term" value="P:carbohydrate metabolic process"/>
    <property type="evidence" value="ECO:0007669"/>
    <property type="project" value="InterPro"/>
</dbReference>
<evidence type="ECO:0000313" key="7">
    <source>
        <dbReference type="WBParaSite" id="HPBE_0000190101-mRNA-1"/>
    </source>
</evidence>
<keyword evidence="2" id="KW-0378">Hydrolase</keyword>
<dbReference type="GO" id="GO:0008422">
    <property type="term" value="F:beta-glucosidase activity"/>
    <property type="evidence" value="ECO:0007669"/>
    <property type="project" value="TreeGrafter"/>
</dbReference>
<dbReference type="Gene3D" id="3.20.20.80">
    <property type="entry name" value="Glycosidases"/>
    <property type="match status" value="1"/>
</dbReference>
<protein>
    <submittedName>
        <fullName evidence="7">Alpha,alpha-trehalase</fullName>
    </submittedName>
</protein>
<gene>
    <name evidence="5" type="ORF">HPBE_LOCUS1903</name>
</gene>
<dbReference type="WBParaSite" id="HPBE_0000190101-mRNA-1">
    <property type="protein sequence ID" value="HPBE_0000190101-mRNA-1"/>
    <property type="gene ID" value="HPBE_0000190101"/>
</dbReference>
<evidence type="ECO:0000313" key="6">
    <source>
        <dbReference type="Proteomes" id="UP000050761"/>
    </source>
</evidence>
<dbReference type="AlphaFoldDB" id="A0A183F6V9"/>
<name>A0A183F6V9_HELPZ</name>
<reference evidence="5 6" key="1">
    <citation type="submission" date="2018-11" db="EMBL/GenBank/DDBJ databases">
        <authorList>
            <consortium name="Pathogen Informatics"/>
        </authorList>
    </citation>
    <scope>NUCLEOTIDE SEQUENCE [LARGE SCALE GENOMIC DNA]</scope>
</reference>
<keyword evidence="6" id="KW-1185">Reference proteome</keyword>
<dbReference type="Proteomes" id="UP000050761">
    <property type="component" value="Unassembled WGS sequence"/>
</dbReference>